<dbReference type="InParanoid" id="A0A7L4YT28"/>
<accession>A0A7L4YT28</accession>
<protein>
    <recommendedName>
        <fullName evidence="2">Laminin G domain-containing protein</fullName>
    </recommendedName>
</protein>
<dbReference type="PRINTS" id="PR00728">
    <property type="entry name" value="SIGNALPTASE"/>
</dbReference>
<dbReference type="GO" id="GO:0016020">
    <property type="term" value="C:membrane"/>
    <property type="evidence" value="ECO:0007669"/>
    <property type="project" value="InterPro"/>
</dbReference>
<dbReference type="PROSITE" id="PS50025">
    <property type="entry name" value="LAM_G_DOMAIN"/>
    <property type="match status" value="1"/>
</dbReference>
<evidence type="ECO:0000259" key="2">
    <source>
        <dbReference type="PROSITE" id="PS50025"/>
    </source>
</evidence>
<gene>
    <name evidence="3" type="ORF">EK0264_18950</name>
</gene>
<dbReference type="SUPFAM" id="SSF49899">
    <property type="entry name" value="Concanavalin A-like lectins/glucanases"/>
    <property type="match status" value="1"/>
</dbReference>
<keyword evidence="4" id="KW-1185">Reference proteome</keyword>
<dbReference type="OrthoDB" id="5241786at2"/>
<evidence type="ECO:0000313" key="3">
    <source>
        <dbReference type="EMBL" id="QHC02143.1"/>
    </source>
</evidence>
<dbReference type="GO" id="GO:0008233">
    <property type="term" value="F:peptidase activity"/>
    <property type="evidence" value="ECO:0007669"/>
    <property type="project" value="InterPro"/>
</dbReference>
<dbReference type="GO" id="GO:0006465">
    <property type="term" value="P:signal peptide processing"/>
    <property type="evidence" value="ECO:0007669"/>
    <property type="project" value="InterPro"/>
</dbReference>
<reference evidence="3 4" key="1">
    <citation type="journal article" date="2018" name="Int. J. Syst. Evol. Microbiol.">
        <title>Epidermidibacterium keratini gen. nov., sp. nov., a member of the family Sporichthyaceae, isolated from keratin epidermis.</title>
        <authorList>
            <person name="Lee D.G."/>
            <person name="Trujillo M.E."/>
            <person name="Kang S."/>
            <person name="Nam J.J."/>
            <person name="Kim Y.J."/>
        </authorList>
    </citation>
    <scope>NUCLEOTIDE SEQUENCE [LARGE SCALE GENOMIC DNA]</scope>
    <source>
        <strain evidence="3 4">EPI-7</strain>
    </source>
</reference>
<dbReference type="EMBL" id="CP047156">
    <property type="protein sequence ID" value="QHC02143.1"/>
    <property type="molecule type" value="Genomic_DNA"/>
</dbReference>
<name>A0A7L4YT28_9ACTN</name>
<dbReference type="CDD" id="cd06462">
    <property type="entry name" value="Peptidase_S24_S26"/>
    <property type="match status" value="1"/>
</dbReference>
<feature type="domain" description="Laminin G" evidence="2">
    <location>
        <begin position="264"/>
        <end position="438"/>
    </location>
</feature>
<sequence>MTKATWPGLITTTIARAILFTVLGLALWATIPLALGWTVTTVVTGSMEPAISTGDLVVSRPIAGDKVVPGQVALVTDPDRADRLRLHRMVRTDDAGALILKGDANPNEDSSPVAPDAVQGVGVLRVPWIGLPITWAKDGNVIALGGVATGLAGLLYLAQGHQLGSRRGRLLATSTSLLGVTLSLVTPASARDAHAALSATTDSAASFTAAAPAYRDLVIGDGPIAYYEAETADPTVNSAPNPPATTTNYGLTTKASDLRPDSTAALDLSKDRTYMTLNAMYPDPGPQVFTMEFWFKANPGAPGGRIVGFGSNGQAGDAFFYDREVYMLADGRLQFGYGSYSPHWLQTASAYNDGKWHYVVASRSDSEMRFTVDGTSLTGPAGRAQTYSGYWRVGWDKLDGWPNDPRQLAFAGVVDDMAIYHKTLSGDQIQAHYQAGRG</sequence>
<dbReference type="CDD" id="cd00110">
    <property type="entry name" value="LamG"/>
    <property type="match status" value="1"/>
</dbReference>
<keyword evidence="1" id="KW-0472">Membrane</keyword>
<dbReference type="RefSeq" id="WP_159547267.1">
    <property type="nucleotide sequence ID" value="NZ_CP047156.1"/>
</dbReference>
<dbReference type="Gene3D" id="2.60.120.200">
    <property type="match status" value="1"/>
</dbReference>
<dbReference type="AlphaFoldDB" id="A0A7L4YT28"/>
<organism evidence="3 4">
    <name type="scientific">Epidermidibacterium keratini</name>
    <dbReference type="NCBI Taxonomy" id="1891644"/>
    <lineage>
        <taxon>Bacteria</taxon>
        <taxon>Bacillati</taxon>
        <taxon>Actinomycetota</taxon>
        <taxon>Actinomycetes</taxon>
        <taxon>Sporichthyales</taxon>
        <taxon>Sporichthyaceae</taxon>
        <taxon>Epidermidibacterium</taxon>
    </lineage>
</organism>
<dbReference type="InterPro" id="IPR001733">
    <property type="entry name" value="Peptidase_S26B"/>
</dbReference>
<dbReference type="KEGG" id="eke:EK0264_18950"/>
<evidence type="ECO:0000313" key="4">
    <source>
        <dbReference type="Proteomes" id="UP000463857"/>
    </source>
</evidence>
<dbReference type="InterPro" id="IPR001791">
    <property type="entry name" value="Laminin_G"/>
</dbReference>
<dbReference type="Proteomes" id="UP000463857">
    <property type="component" value="Chromosome"/>
</dbReference>
<dbReference type="Pfam" id="PF13385">
    <property type="entry name" value="Laminin_G_3"/>
    <property type="match status" value="1"/>
</dbReference>
<feature type="transmembrane region" description="Helical" evidence="1">
    <location>
        <begin position="141"/>
        <end position="158"/>
    </location>
</feature>
<dbReference type="InterPro" id="IPR013320">
    <property type="entry name" value="ConA-like_dom_sf"/>
</dbReference>
<keyword evidence="1" id="KW-1133">Transmembrane helix</keyword>
<keyword evidence="1" id="KW-0812">Transmembrane</keyword>
<proteinExistence type="predicted"/>
<evidence type="ECO:0000256" key="1">
    <source>
        <dbReference type="SAM" id="Phobius"/>
    </source>
</evidence>